<evidence type="ECO:0000256" key="1">
    <source>
        <dbReference type="SAM" id="MobiDB-lite"/>
    </source>
</evidence>
<feature type="compositionally biased region" description="Low complexity" evidence="1">
    <location>
        <begin position="52"/>
        <end position="70"/>
    </location>
</feature>
<feature type="region of interest" description="Disordered" evidence="1">
    <location>
        <begin position="45"/>
        <end position="71"/>
    </location>
</feature>
<comment type="caution">
    <text evidence="2">The sequence shown here is derived from an EMBL/GenBank/DDBJ whole genome shotgun (WGS) entry which is preliminary data.</text>
</comment>
<organism evidence="2 3">
    <name type="scientific">Rotaria magnacalcarata</name>
    <dbReference type="NCBI Taxonomy" id="392030"/>
    <lineage>
        <taxon>Eukaryota</taxon>
        <taxon>Metazoa</taxon>
        <taxon>Spiralia</taxon>
        <taxon>Gnathifera</taxon>
        <taxon>Rotifera</taxon>
        <taxon>Eurotatoria</taxon>
        <taxon>Bdelloidea</taxon>
        <taxon>Philodinida</taxon>
        <taxon>Philodinidae</taxon>
        <taxon>Rotaria</taxon>
    </lineage>
</organism>
<evidence type="ECO:0000313" key="3">
    <source>
        <dbReference type="Proteomes" id="UP000663887"/>
    </source>
</evidence>
<name>A0A816WQQ4_9BILA</name>
<gene>
    <name evidence="2" type="ORF">XDN619_LOCUS26068</name>
</gene>
<sequence>METLLTPPVNINKIPDNVLPMPSAPLPDELPVVNTKCKSNSVPIVISDDPLSMPSTSTSSMSTPSTSIITDEPVESIIPITPLEVVENPPPPPQPNIGVSPQGAVRGRSRIPVLSPIASPLL</sequence>
<feature type="non-terminal residue" evidence="2">
    <location>
        <position position="1"/>
    </location>
</feature>
<feature type="region of interest" description="Disordered" evidence="1">
    <location>
        <begin position="85"/>
        <end position="104"/>
    </location>
</feature>
<dbReference type="Proteomes" id="UP000663887">
    <property type="component" value="Unassembled WGS sequence"/>
</dbReference>
<dbReference type="EMBL" id="CAJNRG010012088">
    <property type="protein sequence ID" value="CAF2137308.1"/>
    <property type="molecule type" value="Genomic_DNA"/>
</dbReference>
<reference evidence="2" key="1">
    <citation type="submission" date="2021-02" db="EMBL/GenBank/DDBJ databases">
        <authorList>
            <person name="Nowell W R."/>
        </authorList>
    </citation>
    <scope>NUCLEOTIDE SEQUENCE</scope>
</reference>
<evidence type="ECO:0000313" key="2">
    <source>
        <dbReference type="EMBL" id="CAF2137308.1"/>
    </source>
</evidence>
<feature type="non-terminal residue" evidence="2">
    <location>
        <position position="122"/>
    </location>
</feature>
<protein>
    <submittedName>
        <fullName evidence="2">Uncharacterized protein</fullName>
    </submittedName>
</protein>
<dbReference type="AlphaFoldDB" id="A0A816WQQ4"/>
<proteinExistence type="predicted"/>
<accession>A0A816WQQ4</accession>